<keyword evidence="2" id="KW-1185">Reference proteome</keyword>
<dbReference type="EMBL" id="CAWUON010000091">
    <property type="protein sequence ID" value="CAK7272549.1"/>
    <property type="molecule type" value="Genomic_DNA"/>
</dbReference>
<name>A0ABP0DXD2_9PEZI</name>
<accession>A0ABP0DXD2</accession>
<sequence>MSNANEAEVPFGARHYLQALQRLANRPTNSNAAIMTKPRHAEGYAVILSKATLNAYVADMVDLWTQQKRSGINLYPHPAPAKQCVASMSTYTARRKI</sequence>
<reference evidence="1 2" key="1">
    <citation type="submission" date="2024-01" db="EMBL/GenBank/DDBJ databases">
        <authorList>
            <person name="Allen C."/>
            <person name="Tagirdzhanova G."/>
        </authorList>
    </citation>
    <scope>NUCLEOTIDE SEQUENCE [LARGE SCALE GENOMIC DNA]</scope>
    <source>
        <strain evidence="1 2">CBS 119000</strain>
    </source>
</reference>
<organism evidence="1 2">
    <name type="scientific">Sporothrix epigloea</name>
    <dbReference type="NCBI Taxonomy" id="1892477"/>
    <lineage>
        <taxon>Eukaryota</taxon>
        <taxon>Fungi</taxon>
        <taxon>Dikarya</taxon>
        <taxon>Ascomycota</taxon>
        <taxon>Pezizomycotina</taxon>
        <taxon>Sordariomycetes</taxon>
        <taxon>Sordariomycetidae</taxon>
        <taxon>Ophiostomatales</taxon>
        <taxon>Ophiostomataceae</taxon>
        <taxon>Sporothrix</taxon>
    </lineage>
</organism>
<proteinExistence type="predicted"/>
<evidence type="ECO:0000313" key="1">
    <source>
        <dbReference type="EMBL" id="CAK7272549.1"/>
    </source>
</evidence>
<protein>
    <submittedName>
        <fullName evidence="1">Uncharacterized protein</fullName>
    </submittedName>
</protein>
<evidence type="ECO:0000313" key="2">
    <source>
        <dbReference type="Proteomes" id="UP001642502"/>
    </source>
</evidence>
<gene>
    <name evidence="1" type="ORF">SEPCBS119000_005182</name>
</gene>
<comment type="caution">
    <text evidence="1">The sequence shown here is derived from an EMBL/GenBank/DDBJ whole genome shotgun (WGS) entry which is preliminary data.</text>
</comment>
<dbReference type="Proteomes" id="UP001642502">
    <property type="component" value="Unassembled WGS sequence"/>
</dbReference>